<dbReference type="InterPro" id="IPR013766">
    <property type="entry name" value="Thioredoxin_domain"/>
</dbReference>
<keyword evidence="15" id="KW-1185">Reference proteome</keyword>
<evidence type="ECO:0000256" key="12">
    <source>
        <dbReference type="SAM" id="SignalP"/>
    </source>
</evidence>
<gene>
    <name evidence="14" type="ORF">JIN83_09685</name>
</gene>
<dbReference type="GO" id="GO:0008379">
    <property type="term" value="F:thioredoxin peroxidase activity"/>
    <property type="evidence" value="ECO:0007669"/>
    <property type="project" value="TreeGrafter"/>
</dbReference>
<comment type="catalytic activity">
    <reaction evidence="11">
        <text>a hydroperoxide + [thioredoxin]-dithiol = an alcohol + [thioredoxin]-disulfide + H2O</text>
        <dbReference type="Rhea" id="RHEA:62620"/>
        <dbReference type="Rhea" id="RHEA-COMP:10698"/>
        <dbReference type="Rhea" id="RHEA-COMP:10700"/>
        <dbReference type="ChEBI" id="CHEBI:15377"/>
        <dbReference type="ChEBI" id="CHEBI:29950"/>
        <dbReference type="ChEBI" id="CHEBI:30879"/>
        <dbReference type="ChEBI" id="CHEBI:35924"/>
        <dbReference type="ChEBI" id="CHEBI:50058"/>
        <dbReference type="EC" id="1.11.1.24"/>
    </reaction>
</comment>
<comment type="similarity">
    <text evidence="9">Belongs to the peroxiredoxin family. BCP/PrxQ subfamily.</text>
</comment>
<keyword evidence="7" id="KW-0676">Redox-active center</keyword>
<dbReference type="RefSeq" id="WP_309489841.1">
    <property type="nucleotide sequence ID" value="NZ_JAENIG010000005.1"/>
</dbReference>
<evidence type="ECO:0000256" key="1">
    <source>
        <dbReference type="ARBA" id="ARBA00003330"/>
    </source>
</evidence>
<feature type="chain" id="PRO_5042069582" description="thioredoxin-dependent peroxiredoxin" evidence="12">
    <location>
        <begin position="23"/>
        <end position="176"/>
    </location>
</feature>
<feature type="domain" description="Thioredoxin" evidence="13">
    <location>
        <begin position="34"/>
        <end position="176"/>
    </location>
</feature>
<evidence type="ECO:0000256" key="7">
    <source>
        <dbReference type="ARBA" id="ARBA00023284"/>
    </source>
</evidence>
<keyword evidence="12" id="KW-0732">Signal</keyword>
<evidence type="ECO:0000256" key="8">
    <source>
        <dbReference type="ARBA" id="ARBA00032824"/>
    </source>
</evidence>
<dbReference type="EC" id="1.11.1.24" evidence="2"/>
<evidence type="ECO:0000256" key="10">
    <source>
        <dbReference type="ARBA" id="ARBA00042639"/>
    </source>
</evidence>
<feature type="signal peptide" evidence="12">
    <location>
        <begin position="1"/>
        <end position="22"/>
    </location>
</feature>
<evidence type="ECO:0000313" key="15">
    <source>
        <dbReference type="Proteomes" id="UP000634206"/>
    </source>
</evidence>
<evidence type="ECO:0000256" key="5">
    <source>
        <dbReference type="ARBA" id="ARBA00023002"/>
    </source>
</evidence>
<evidence type="ECO:0000256" key="2">
    <source>
        <dbReference type="ARBA" id="ARBA00013017"/>
    </source>
</evidence>
<dbReference type="PANTHER" id="PTHR42801">
    <property type="entry name" value="THIOREDOXIN-DEPENDENT PEROXIDE REDUCTASE"/>
    <property type="match status" value="1"/>
</dbReference>
<accession>A0AAE2SB70</accession>
<dbReference type="Proteomes" id="UP000634206">
    <property type="component" value="Unassembled WGS sequence"/>
</dbReference>
<evidence type="ECO:0000256" key="4">
    <source>
        <dbReference type="ARBA" id="ARBA00022862"/>
    </source>
</evidence>
<evidence type="ECO:0000313" key="14">
    <source>
        <dbReference type="EMBL" id="MBK1855228.1"/>
    </source>
</evidence>
<dbReference type="GO" id="GO:0045454">
    <property type="term" value="P:cell redox homeostasis"/>
    <property type="evidence" value="ECO:0007669"/>
    <property type="project" value="TreeGrafter"/>
</dbReference>
<dbReference type="AlphaFoldDB" id="A0AAE2SB70"/>
<reference evidence="14" key="1">
    <citation type="submission" date="2021-01" db="EMBL/GenBank/DDBJ databases">
        <title>Modified the classification status of verrucomicrobia.</title>
        <authorList>
            <person name="Feng X."/>
        </authorList>
    </citation>
    <scope>NUCLEOTIDE SEQUENCE</scope>
    <source>
        <strain evidence="14">5K15</strain>
    </source>
</reference>
<dbReference type="EMBL" id="JAENIG010000005">
    <property type="protein sequence ID" value="MBK1855228.1"/>
    <property type="molecule type" value="Genomic_DNA"/>
</dbReference>
<dbReference type="GO" id="GO:0034599">
    <property type="term" value="P:cellular response to oxidative stress"/>
    <property type="evidence" value="ECO:0007669"/>
    <property type="project" value="TreeGrafter"/>
</dbReference>
<keyword evidence="5" id="KW-0560">Oxidoreductase</keyword>
<evidence type="ECO:0000256" key="3">
    <source>
        <dbReference type="ARBA" id="ARBA00022559"/>
    </source>
</evidence>
<evidence type="ECO:0000259" key="13">
    <source>
        <dbReference type="PROSITE" id="PS51352"/>
    </source>
</evidence>
<dbReference type="SUPFAM" id="SSF52833">
    <property type="entry name" value="Thioredoxin-like"/>
    <property type="match status" value="1"/>
</dbReference>
<dbReference type="GO" id="GO:0005737">
    <property type="term" value="C:cytoplasm"/>
    <property type="evidence" value="ECO:0007669"/>
    <property type="project" value="TreeGrafter"/>
</dbReference>
<name>A0AAE2SB70_9BACT</name>
<dbReference type="InterPro" id="IPR000866">
    <property type="entry name" value="AhpC/TSA"/>
</dbReference>
<keyword evidence="4" id="KW-0049">Antioxidant</keyword>
<dbReference type="InterPro" id="IPR036249">
    <property type="entry name" value="Thioredoxin-like_sf"/>
</dbReference>
<dbReference type="PROSITE" id="PS51352">
    <property type="entry name" value="THIOREDOXIN_2"/>
    <property type="match status" value="1"/>
</dbReference>
<dbReference type="Pfam" id="PF00578">
    <property type="entry name" value="AhpC-TSA"/>
    <property type="match status" value="1"/>
</dbReference>
<dbReference type="Gene3D" id="3.40.30.10">
    <property type="entry name" value="Glutaredoxin"/>
    <property type="match status" value="1"/>
</dbReference>
<sequence length="176" mass="19370">MIKTTYIAFMFSLLAGSALVQAQSGAEAVAAAEVKVGDKAPGFELMNSQGEKVSLKDYEGKKTVVLSFNRAHWCPFCMRQLVQLRKDYDKFAEAGAEVLVVFREERDGLEGMKKSAKVSQGSFPILLDEKSAQTKVYSQTGYDTYIIDKDGKVAAKIEGTKKKRASNEEILAALKK</sequence>
<evidence type="ECO:0000256" key="9">
    <source>
        <dbReference type="ARBA" id="ARBA00038489"/>
    </source>
</evidence>
<dbReference type="PANTHER" id="PTHR42801:SF4">
    <property type="entry name" value="AHPC_TSA FAMILY PROTEIN"/>
    <property type="match status" value="1"/>
</dbReference>
<keyword evidence="3" id="KW-0575">Peroxidase</keyword>
<proteinExistence type="inferred from homology"/>
<evidence type="ECO:0000256" key="6">
    <source>
        <dbReference type="ARBA" id="ARBA00023157"/>
    </source>
</evidence>
<evidence type="ECO:0000256" key="11">
    <source>
        <dbReference type="ARBA" id="ARBA00049091"/>
    </source>
</evidence>
<comment type="function">
    <text evidence="1">Thiol-specific peroxidase that catalyzes the reduction of hydrogen peroxide and organic hydroperoxides to water and alcohols, respectively. Plays a role in cell protection against oxidative stress by detoxifying peroxides and as sensor of hydrogen peroxide-mediated signaling events.</text>
</comment>
<comment type="caution">
    <text evidence="14">The sequence shown here is derived from an EMBL/GenBank/DDBJ whole genome shotgun (WGS) entry which is preliminary data.</text>
</comment>
<organism evidence="14 15">
    <name type="scientific">Oceaniferula flava</name>
    <dbReference type="NCBI Taxonomy" id="2800421"/>
    <lineage>
        <taxon>Bacteria</taxon>
        <taxon>Pseudomonadati</taxon>
        <taxon>Verrucomicrobiota</taxon>
        <taxon>Verrucomicrobiia</taxon>
        <taxon>Verrucomicrobiales</taxon>
        <taxon>Verrucomicrobiaceae</taxon>
        <taxon>Oceaniferula</taxon>
    </lineage>
</organism>
<keyword evidence="6" id="KW-1015">Disulfide bond</keyword>
<protein>
    <recommendedName>
        <fullName evidence="2">thioredoxin-dependent peroxiredoxin</fullName>
        <ecNumber evidence="2">1.11.1.24</ecNumber>
    </recommendedName>
    <alternativeName>
        <fullName evidence="8">Thioredoxin peroxidase</fullName>
    </alternativeName>
    <alternativeName>
        <fullName evidence="10">Thioredoxin-dependent peroxiredoxin Bcp</fullName>
    </alternativeName>
</protein>
<dbReference type="InterPro" id="IPR050924">
    <property type="entry name" value="Peroxiredoxin_BCP/PrxQ"/>
</dbReference>